<dbReference type="PANTHER" id="PTHR24241">
    <property type="entry name" value="NEUROPEPTIDE RECEPTOR-RELATED G-PROTEIN COUPLED RECEPTOR"/>
    <property type="match status" value="1"/>
</dbReference>
<evidence type="ECO:0000313" key="10">
    <source>
        <dbReference type="EMBL" id="KAK2161936.1"/>
    </source>
</evidence>
<keyword evidence="4 8" id="KW-1133">Transmembrane helix</keyword>
<keyword evidence="11" id="KW-1185">Reference proteome</keyword>
<keyword evidence="5 8" id="KW-0472">Membrane</keyword>
<evidence type="ECO:0000256" key="4">
    <source>
        <dbReference type="ARBA" id="ARBA00022989"/>
    </source>
</evidence>
<feature type="transmembrane region" description="Helical" evidence="8">
    <location>
        <begin position="193"/>
        <end position="213"/>
    </location>
</feature>
<reference evidence="10" key="1">
    <citation type="journal article" date="2023" name="Mol. Biol. Evol.">
        <title>Third-Generation Sequencing Reveals the Adaptive Role of the Epigenome in Three Deep-Sea Polychaetes.</title>
        <authorList>
            <person name="Perez M."/>
            <person name="Aroh O."/>
            <person name="Sun Y."/>
            <person name="Lan Y."/>
            <person name="Juniper S.K."/>
            <person name="Young C.R."/>
            <person name="Angers B."/>
            <person name="Qian P.Y."/>
        </authorList>
    </citation>
    <scope>NUCLEOTIDE SEQUENCE</scope>
    <source>
        <strain evidence="10">P08H-3</strain>
    </source>
</reference>
<feature type="transmembrane region" description="Helical" evidence="8">
    <location>
        <begin position="81"/>
        <end position="102"/>
    </location>
</feature>
<evidence type="ECO:0000256" key="3">
    <source>
        <dbReference type="ARBA" id="ARBA00022692"/>
    </source>
</evidence>
<evidence type="ECO:0000313" key="11">
    <source>
        <dbReference type="Proteomes" id="UP001208570"/>
    </source>
</evidence>
<proteinExistence type="inferred from homology"/>
<evidence type="ECO:0000256" key="6">
    <source>
        <dbReference type="ARBA" id="ARBA00023170"/>
    </source>
</evidence>
<dbReference type="GO" id="GO:0042277">
    <property type="term" value="F:peptide binding"/>
    <property type="evidence" value="ECO:0007669"/>
    <property type="project" value="TreeGrafter"/>
</dbReference>
<gene>
    <name evidence="10" type="ORF">LSH36_107g02024</name>
</gene>
<dbReference type="PROSITE" id="PS50262">
    <property type="entry name" value="G_PROTEIN_RECEP_F1_2"/>
    <property type="match status" value="1"/>
</dbReference>
<evidence type="ECO:0000256" key="5">
    <source>
        <dbReference type="ARBA" id="ARBA00023136"/>
    </source>
</evidence>
<evidence type="ECO:0000256" key="2">
    <source>
        <dbReference type="ARBA" id="ARBA00022475"/>
    </source>
</evidence>
<keyword evidence="3 7" id="KW-0812">Transmembrane</keyword>
<feature type="transmembrane region" description="Helical" evidence="8">
    <location>
        <begin position="114"/>
        <end position="134"/>
    </location>
</feature>
<evidence type="ECO:0000256" key="7">
    <source>
        <dbReference type="RuleBase" id="RU000688"/>
    </source>
</evidence>
<dbReference type="AlphaFoldDB" id="A0AAD9NBC4"/>
<keyword evidence="2" id="KW-1003">Cell membrane</keyword>
<evidence type="ECO:0000256" key="8">
    <source>
        <dbReference type="SAM" id="Phobius"/>
    </source>
</evidence>
<dbReference type="SUPFAM" id="SSF81321">
    <property type="entry name" value="Family A G protein-coupled receptor-like"/>
    <property type="match status" value="1"/>
</dbReference>
<dbReference type="Gene3D" id="1.20.1070.10">
    <property type="entry name" value="Rhodopsin 7-helix transmembrane proteins"/>
    <property type="match status" value="1"/>
</dbReference>
<organism evidence="10 11">
    <name type="scientific">Paralvinella palmiformis</name>
    <dbReference type="NCBI Taxonomy" id="53620"/>
    <lineage>
        <taxon>Eukaryota</taxon>
        <taxon>Metazoa</taxon>
        <taxon>Spiralia</taxon>
        <taxon>Lophotrochozoa</taxon>
        <taxon>Annelida</taxon>
        <taxon>Polychaeta</taxon>
        <taxon>Sedentaria</taxon>
        <taxon>Canalipalpata</taxon>
        <taxon>Terebellida</taxon>
        <taxon>Terebelliformia</taxon>
        <taxon>Alvinellidae</taxon>
        <taxon>Paralvinella</taxon>
    </lineage>
</organism>
<comment type="subcellular location">
    <subcellularLocation>
        <location evidence="1">Cell membrane</location>
        <topology evidence="1">Multi-pass membrane protein</topology>
    </subcellularLocation>
</comment>
<comment type="caution">
    <text evidence="10">The sequence shown here is derived from an EMBL/GenBank/DDBJ whole genome shotgun (WGS) entry which is preliminary data.</text>
</comment>
<keyword evidence="7" id="KW-0297">G-protein coupled receptor</keyword>
<evidence type="ECO:0000256" key="1">
    <source>
        <dbReference type="ARBA" id="ARBA00004651"/>
    </source>
</evidence>
<dbReference type="Proteomes" id="UP001208570">
    <property type="component" value="Unassembled WGS sequence"/>
</dbReference>
<dbReference type="GO" id="GO:0032870">
    <property type="term" value="P:cellular response to hormone stimulus"/>
    <property type="evidence" value="ECO:0007669"/>
    <property type="project" value="TreeGrafter"/>
</dbReference>
<feature type="transmembrane region" description="Helical" evidence="8">
    <location>
        <begin position="154"/>
        <end position="172"/>
    </location>
</feature>
<feature type="transmembrane region" description="Helical" evidence="8">
    <location>
        <begin position="307"/>
        <end position="327"/>
    </location>
</feature>
<dbReference type="InterPro" id="IPR017452">
    <property type="entry name" value="GPCR_Rhodpsn_7TM"/>
</dbReference>
<dbReference type="InterPro" id="IPR000276">
    <property type="entry name" value="GPCR_Rhodpsn"/>
</dbReference>
<dbReference type="EMBL" id="JAODUP010000107">
    <property type="protein sequence ID" value="KAK2161936.1"/>
    <property type="molecule type" value="Genomic_DNA"/>
</dbReference>
<dbReference type="GO" id="GO:0004930">
    <property type="term" value="F:G protein-coupled receptor activity"/>
    <property type="evidence" value="ECO:0007669"/>
    <property type="project" value="UniProtKB-KW"/>
</dbReference>
<accession>A0AAD9NBC4</accession>
<dbReference type="GO" id="GO:0005886">
    <property type="term" value="C:plasma membrane"/>
    <property type="evidence" value="ECO:0007669"/>
    <property type="project" value="UniProtKB-SubCell"/>
</dbReference>
<feature type="transmembrane region" description="Helical" evidence="8">
    <location>
        <begin position="347"/>
        <end position="368"/>
    </location>
</feature>
<dbReference type="PRINTS" id="PR00237">
    <property type="entry name" value="GPCRRHODOPSN"/>
</dbReference>
<name>A0AAD9NBC4_9ANNE</name>
<keyword evidence="7" id="KW-0807">Transducer</keyword>
<dbReference type="PROSITE" id="PS00237">
    <property type="entry name" value="G_PROTEIN_RECEP_F1_1"/>
    <property type="match status" value="1"/>
</dbReference>
<dbReference type="PANTHER" id="PTHR24241:SF83">
    <property type="entry name" value="G-PROTEIN COUPLED RECEPTOR 150-RELATED"/>
    <property type="match status" value="1"/>
</dbReference>
<feature type="domain" description="G-protein coupled receptors family 1 profile" evidence="9">
    <location>
        <begin position="78"/>
        <end position="363"/>
    </location>
</feature>
<protein>
    <recommendedName>
        <fullName evidence="9">G-protein coupled receptors family 1 profile domain-containing protein</fullName>
    </recommendedName>
</protein>
<dbReference type="Pfam" id="PF00001">
    <property type="entry name" value="7tm_1"/>
    <property type="match status" value="1"/>
</dbReference>
<evidence type="ECO:0000259" key="9">
    <source>
        <dbReference type="PROSITE" id="PS50262"/>
    </source>
</evidence>
<sequence>MPIANKGVGSVLVKRTSTSYPKRTSLIMRKISTMADFRIFDAVKGNNASNSQDTSILMARENGTSDKHVADAEWNIQARVITLWVQIALGTLGGMGACAWLWLTRFQKKRVNVIFLHVTVADLLVMLASLIQVFWEMEGRWWLLGDAACRVVKFFQGFTMMASSNMVILLSVDRHQAIRSPLSRKWQVWKLSFPFWLAAALLSLPMMFMFHVVTIGDPNSIFYNKTVCESRFRDMPLSHRQAFLTSMSILHVFAPCVIICVGYVRIFMRIAQEEGGFANLHPESVASGAARIRRINSPTLSRAKVKTLKMTVVIVTTFVVCGLPYHVLEMLFNFWHHANIPKLVSAILGALPIANSVINPYIFLLFTFNKDLLADWYRSPNRDSRTGVLSPFRNRSYQVKCPTGYRLKLADGYRSRAGTLNLAN</sequence>
<comment type="similarity">
    <text evidence="7">Belongs to the G-protein coupled receptor 1 family.</text>
</comment>
<feature type="transmembrane region" description="Helical" evidence="8">
    <location>
        <begin position="242"/>
        <end position="264"/>
    </location>
</feature>
<keyword evidence="6 7" id="KW-0675">Receptor</keyword>